<organism evidence="2 3">
    <name type="scientific">Stephania yunnanensis</name>
    <dbReference type="NCBI Taxonomy" id="152371"/>
    <lineage>
        <taxon>Eukaryota</taxon>
        <taxon>Viridiplantae</taxon>
        <taxon>Streptophyta</taxon>
        <taxon>Embryophyta</taxon>
        <taxon>Tracheophyta</taxon>
        <taxon>Spermatophyta</taxon>
        <taxon>Magnoliopsida</taxon>
        <taxon>Ranunculales</taxon>
        <taxon>Menispermaceae</taxon>
        <taxon>Menispermoideae</taxon>
        <taxon>Cissampelideae</taxon>
        <taxon>Stephania</taxon>
    </lineage>
</organism>
<dbReference type="EMBL" id="JBBNAF010000002">
    <property type="protein sequence ID" value="KAK9164346.1"/>
    <property type="molecule type" value="Genomic_DNA"/>
</dbReference>
<evidence type="ECO:0000256" key="1">
    <source>
        <dbReference type="SAM" id="MobiDB-lite"/>
    </source>
</evidence>
<sequence>MLRLVTTLPSSSSLFLETVDGPRSRSFRAASTTICSSSSSRNHGQIPKLEPFSRSKADRWLREPSLIEKTENDISDYCLALEGDDCYYCWRSYFELKDLERTCPKKDVERLILESGGMRSLMSCIHRMSEMMETNKREAELQKPMEKPFPRPDGLPKSVEEIEEEEKARMADSAFTRLLRTKGKFPAWYSPLPDHETD</sequence>
<dbReference type="GO" id="GO:0010183">
    <property type="term" value="P:pollen tube guidance"/>
    <property type="evidence" value="ECO:0007669"/>
    <property type="project" value="InterPro"/>
</dbReference>
<proteinExistence type="predicted"/>
<evidence type="ECO:0000313" key="3">
    <source>
        <dbReference type="Proteomes" id="UP001420932"/>
    </source>
</evidence>
<dbReference type="Proteomes" id="UP001420932">
    <property type="component" value="Unassembled WGS sequence"/>
</dbReference>
<dbReference type="GO" id="GO:0005829">
    <property type="term" value="C:cytosol"/>
    <property type="evidence" value="ECO:0007669"/>
    <property type="project" value="TreeGrafter"/>
</dbReference>
<dbReference type="PANTHER" id="PTHR36345">
    <property type="entry name" value="CCG-BINDING PROTEIN 1"/>
    <property type="match status" value="1"/>
</dbReference>
<gene>
    <name evidence="2" type="ORF">Syun_005248</name>
</gene>
<keyword evidence="3" id="KW-1185">Reference proteome</keyword>
<dbReference type="GO" id="GO:0036033">
    <property type="term" value="F:mediator complex binding"/>
    <property type="evidence" value="ECO:0007669"/>
    <property type="project" value="InterPro"/>
</dbReference>
<dbReference type="PANTHER" id="PTHR36345:SF1">
    <property type="entry name" value="CCG-BINDING PROTEIN 1"/>
    <property type="match status" value="1"/>
</dbReference>
<dbReference type="AlphaFoldDB" id="A0AAP0L4R5"/>
<feature type="region of interest" description="Disordered" evidence="1">
    <location>
        <begin position="141"/>
        <end position="166"/>
    </location>
</feature>
<name>A0AAP0L4R5_9MAGN</name>
<feature type="compositionally biased region" description="Basic and acidic residues" evidence="1">
    <location>
        <begin position="141"/>
        <end position="150"/>
    </location>
</feature>
<evidence type="ECO:0000313" key="2">
    <source>
        <dbReference type="EMBL" id="KAK9164346.1"/>
    </source>
</evidence>
<dbReference type="GO" id="GO:0005634">
    <property type="term" value="C:nucleus"/>
    <property type="evidence" value="ECO:0007669"/>
    <property type="project" value="TreeGrafter"/>
</dbReference>
<protein>
    <submittedName>
        <fullName evidence="2">Uncharacterized protein</fullName>
    </submittedName>
</protein>
<comment type="caution">
    <text evidence="2">The sequence shown here is derived from an EMBL/GenBank/DDBJ whole genome shotgun (WGS) entry which is preliminary data.</text>
</comment>
<reference evidence="2 3" key="1">
    <citation type="submission" date="2024-01" db="EMBL/GenBank/DDBJ databases">
        <title>Genome assemblies of Stephania.</title>
        <authorList>
            <person name="Yang L."/>
        </authorList>
    </citation>
    <scope>NUCLEOTIDE SEQUENCE [LARGE SCALE GENOMIC DNA]</scope>
    <source>
        <strain evidence="2">YNDBR</strain>
        <tissue evidence="2">Leaf</tissue>
    </source>
</reference>
<dbReference type="InterPro" id="IPR037502">
    <property type="entry name" value="CBP1"/>
</dbReference>
<accession>A0AAP0L4R5</accession>